<dbReference type="EMBL" id="MLYV02000690">
    <property type="protein sequence ID" value="PSR79630.1"/>
    <property type="molecule type" value="Genomic_DNA"/>
</dbReference>
<feature type="domain" description="RING-type" evidence="6">
    <location>
        <begin position="175"/>
        <end position="266"/>
    </location>
</feature>
<dbReference type="InterPro" id="IPR001841">
    <property type="entry name" value="Znf_RING"/>
</dbReference>
<dbReference type="Gene3D" id="3.30.40.10">
    <property type="entry name" value="Zinc/RING finger domain, C3HC4 (zinc finger)"/>
    <property type="match status" value="1"/>
</dbReference>
<dbReference type="PROSITE" id="PS00518">
    <property type="entry name" value="ZF_RING_1"/>
    <property type="match status" value="1"/>
</dbReference>
<protein>
    <recommendedName>
        <fullName evidence="6">RING-type domain-containing protein</fullName>
    </recommendedName>
</protein>
<evidence type="ECO:0000256" key="4">
    <source>
        <dbReference type="PROSITE-ProRule" id="PRU00175"/>
    </source>
</evidence>
<dbReference type="SUPFAM" id="SSF57850">
    <property type="entry name" value="RING/U-box"/>
    <property type="match status" value="1"/>
</dbReference>
<dbReference type="SMART" id="SM00184">
    <property type="entry name" value="RING"/>
    <property type="match status" value="1"/>
</dbReference>
<keyword evidence="1" id="KW-0479">Metal-binding</keyword>
<feature type="region of interest" description="Disordered" evidence="5">
    <location>
        <begin position="1"/>
        <end position="104"/>
    </location>
</feature>
<accession>A0A2R6NXY6</accession>
<dbReference type="PANTHER" id="PTHR23327:SF51">
    <property type="entry name" value="TRANSCRIPTIONAL REGULATOR OF YEAST FORM ADHERENCE 3"/>
    <property type="match status" value="1"/>
</dbReference>
<dbReference type="InterPro" id="IPR013083">
    <property type="entry name" value="Znf_RING/FYVE/PHD"/>
</dbReference>
<feature type="compositionally biased region" description="Basic residues" evidence="5">
    <location>
        <begin position="42"/>
        <end position="56"/>
    </location>
</feature>
<sequence length="317" mass="35821">MPATRSAGSRRPLRPQPALPNTSAEIIVLSSDSEESLPRKVVPTRKSVKPKGKVRAKPCASPEDIIELTSGDEAPSAPSRKRSPHRSLQSKDQNSERRTENLENENRWLKEELRKFTTKAPSSNLKGTDLDRLRELEATVARSEKVRYGIQNERSPSTKYLSPQTMENLVEHITCEICTLRMWSPYTLSCGHTFCLNCLQDWFSTALVQHMTAHPNWTVNPRLPDRIRTHLNNPNLSEQQRQTANRQVQAMHIATPQPKYTCPSCRHPVTSKPSEVFIIKDVVRTIAGAEGEKSPKRNTAGRRPTESPWDGFFPTLA</sequence>
<dbReference type="STRING" id="98765.A0A2R6NXY6"/>
<keyword evidence="8" id="KW-1185">Reference proteome</keyword>
<proteinExistence type="predicted"/>
<dbReference type="InterPro" id="IPR017907">
    <property type="entry name" value="Znf_RING_CS"/>
</dbReference>
<dbReference type="Proteomes" id="UP000186601">
    <property type="component" value="Unassembled WGS sequence"/>
</dbReference>
<dbReference type="Pfam" id="PF13445">
    <property type="entry name" value="zf-RING_UBOX"/>
    <property type="match status" value="1"/>
</dbReference>
<dbReference type="InterPro" id="IPR027370">
    <property type="entry name" value="Znf-RING_euk"/>
</dbReference>
<gene>
    <name evidence="7" type="ORF">PHLCEN_2v6931</name>
</gene>
<dbReference type="PROSITE" id="PS50089">
    <property type="entry name" value="ZF_RING_2"/>
    <property type="match status" value="1"/>
</dbReference>
<evidence type="ECO:0000259" key="6">
    <source>
        <dbReference type="PROSITE" id="PS50089"/>
    </source>
</evidence>
<organism evidence="7 8">
    <name type="scientific">Hermanssonia centrifuga</name>
    <dbReference type="NCBI Taxonomy" id="98765"/>
    <lineage>
        <taxon>Eukaryota</taxon>
        <taxon>Fungi</taxon>
        <taxon>Dikarya</taxon>
        <taxon>Basidiomycota</taxon>
        <taxon>Agaricomycotina</taxon>
        <taxon>Agaricomycetes</taxon>
        <taxon>Polyporales</taxon>
        <taxon>Meruliaceae</taxon>
        <taxon>Hermanssonia</taxon>
    </lineage>
</organism>
<keyword evidence="3" id="KW-0862">Zinc</keyword>
<evidence type="ECO:0000313" key="7">
    <source>
        <dbReference type="EMBL" id="PSR79630.1"/>
    </source>
</evidence>
<feature type="compositionally biased region" description="Basic and acidic residues" evidence="5">
    <location>
        <begin position="93"/>
        <end position="104"/>
    </location>
</feature>
<feature type="region of interest" description="Disordered" evidence="5">
    <location>
        <begin position="288"/>
        <end position="317"/>
    </location>
</feature>
<evidence type="ECO:0000256" key="2">
    <source>
        <dbReference type="ARBA" id="ARBA00022771"/>
    </source>
</evidence>
<evidence type="ECO:0000256" key="1">
    <source>
        <dbReference type="ARBA" id="ARBA00022723"/>
    </source>
</evidence>
<keyword evidence="2 4" id="KW-0863">Zinc-finger</keyword>
<dbReference type="PANTHER" id="PTHR23327">
    <property type="entry name" value="RING FINGER PROTEIN 127"/>
    <property type="match status" value="1"/>
</dbReference>
<dbReference type="AlphaFoldDB" id="A0A2R6NXY6"/>
<evidence type="ECO:0000256" key="3">
    <source>
        <dbReference type="ARBA" id="ARBA00022833"/>
    </source>
</evidence>
<evidence type="ECO:0000313" key="8">
    <source>
        <dbReference type="Proteomes" id="UP000186601"/>
    </source>
</evidence>
<dbReference type="GO" id="GO:0008270">
    <property type="term" value="F:zinc ion binding"/>
    <property type="evidence" value="ECO:0007669"/>
    <property type="project" value="UniProtKB-KW"/>
</dbReference>
<dbReference type="OrthoDB" id="3219336at2759"/>
<reference evidence="7 8" key="1">
    <citation type="submission" date="2018-02" db="EMBL/GenBank/DDBJ databases">
        <title>Genome sequence of the basidiomycete white-rot fungus Phlebia centrifuga.</title>
        <authorList>
            <person name="Granchi Z."/>
            <person name="Peng M."/>
            <person name="de Vries R.P."/>
            <person name="Hilden K."/>
            <person name="Makela M.R."/>
            <person name="Grigoriev I."/>
            <person name="Riley R."/>
        </authorList>
    </citation>
    <scope>NUCLEOTIDE SEQUENCE [LARGE SCALE GENOMIC DNA]</scope>
    <source>
        <strain evidence="7 8">FBCC195</strain>
    </source>
</reference>
<comment type="caution">
    <text evidence="7">The sequence shown here is derived from an EMBL/GenBank/DDBJ whole genome shotgun (WGS) entry which is preliminary data.</text>
</comment>
<name>A0A2R6NXY6_9APHY</name>
<evidence type="ECO:0000256" key="5">
    <source>
        <dbReference type="SAM" id="MobiDB-lite"/>
    </source>
</evidence>